<name>A0A644UHG7_9ZZZZ</name>
<evidence type="ECO:0000313" key="2">
    <source>
        <dbReference type="EMBL" id="MPL78320.1"/>
    </source>
</evidence>
<dbReference type="InterPro" id="IPR002933">
    <property type="entry name" value="Peptidase_M20"/>
</dbReference>
<dbReference type="AlphaFoldDB" id="A0A644UHG7"/>
<dbReference type="InterPro" id="IPR036264">
    <property type="entry name" value="Bact_exopeptidase_dim_dom"/>
</dbReference>
<protein>
    <submittedName>
        <fullName evidence="2">Hippurate hydrolase</fullName>
        <ecNumber evidence="2">3.5.1.32</ecNumber>
    </submittedName>
</protein>
<proteinExistence type="predicted"/>
<dbReference type="SUPFAM" id="SSF53187">
    <property type="entry name" value="Zn-dependent exopeptidases"/>
    <property type="match status" value="1"/>
</dbReference>
<dbReference type="Gene3D" id="3.30.70.360">
    <property type="match status" value="1"/>
</dbReference>
<evidence type="ECO:0000259" key="1">
    <source>
        <dbReference type="Pfam" id="PF07687"/>
    </source>
</evidence>
<accession>A0A644UHG7</accession>
<keyword evidence="2" id="KW-0378">Hydrolase</keyword>
<dbReference type="PANTHER" id="PTHR11014:SF169">
    <property type="entry name" value="CLAN MH, FAMILY M20, PEPTIDASE T-LIKE METALLOPEPTIDASE"/>
    <property type="match status" value="1"/>
</dbReference>
<dbReference type="Pfam" id="PF07687">
    <property type="entry name" value="M20_dimer"/>
    <property type="match status" value="1"/>
</dbReference>
<dbReference type="EMBL" id="VSSQ01000115">
    <property type="protein sequence ID" value="MPL78320.1"/>
    <property type="molecule type" value="Genomic_DNA"/>
</dbReference>
<dbReference type="InterPro" id="IPR011650">
    <property type="entry name" value="Peptidase_M20_dimer"/>
</dbReference>
<comment type="caution">
    <text evidence="2">The sequence shown here is derived from an EMBL/GenBank/DDBJ whole genome shotgun (WGS) entry which is preliminary data.</text>
</comment>
<sequence>MESLNLALVRAELHLTPEYSHKENLTADTILRYIRATEPDELYTGIGGHGIVAGYRGVWPGDSLMFRCEMDAVPTEHGPDHLCGHDGHMAILIGVANVISKARDYPGKVWLFFQPAEEIGEGAARMVVDISKHRISFDYSFALHNNPRHELNKVIMYSDVYAAASVGMELLFSGSPSHAAFPEQAANPTYAIINIVEEIKRMNSDKRLFHNFVLGTVVNVHIGEANYGVTPGSGIIRVTLRAYDENDLNLFCRKIESFAGEKASASGLKVDITYHDRFPSTRNNVLASNMVLEAAQKLGIPVEWAQAPSRGSEDFAHFTSISKACFFDIGNGMESDDIHREGYRFSDEILEPAVRLYSSIIYNRQSK</sequence>
<organism evidence="2">
    <name type="scientific">bioreactor metagenome</name>
    <dbReference type="NCBI Taxonomy" id="1076179"/>
    <lineage>
        <taxon>unclassified sequences</taxon>
        <taxon>metagenomes</taxon>
        <taxon>ecological metagenomes</taxon>
    </lineage>
</organism>
<dbReference type="SUPFAM" id="SSF55031">
    <property type="entry name" value="Bacterial exopeptidase dimerisation domain"/>
    <property type="match status" value="1"/>
</dbReference>
<feature type="domain" description="Peptidase M20 dimerisation" evidence="1">
    <location>
        <begin position="165"/>
        <end position="263"/>
    </location>
</feature>
<dbReference type="PANTHER" id="PTHR11014">
    <property type="entry name" value="PEPTIDASE M20 FAMILY MEMBER"/>
    <property type="match status" value="1"/>
</dbReference>
<dbReference type="InterPro" id="IPR017439">
    <property type="entry name" value="Amidohydrolase"/>
</dbReference>
<dbReference type="GO" id="GO:0047980">
    <property type="term" value="F:hippurate hydrolase activity"/>
    <property type="evidence" value="ECO:0007669"/>
    <property type="project" value="UniProtKB-EC"/>
</dbReference>
<dbReference type="EC" id="3.5.1.32" evidence="2"/>
<reference evidence="2" key="1">
    <citation type="submission" date="2019-08" db="EMBL/GenBank/DDBJ databases">
        <authorList>
            <person name="Kucharzyk K."/>
            <person name="Murdoch R.W."/>
            <person name="Higgins S."/>
            <person name="Loffler F."/>
        </authorList>
    </citation>
    <scope>NUCLEOTIDE SEQUENCE</scope>
</reference>
<dbReference type="Gene3D" id="3.40.630.10">
    <property type="entry name" value="Zn peptidases"/>
    <property type="match status" value="1"/>
</dbReference>
<gene>
    <name evidence="2" type="primary">hipO_2</name>
    <name evidence="2" type="ORF">SDC9_24184</name>
</gene>
<dbReference type="Pfam" id="PF01546">
    <property type="entry name" value="Peptidase_M20"/>
    <property type="match status" value="1"/>
</dbReference>